<name>A0A951UV04_9CYAN</name>
<dbReference type="Proteomes" id="UP000729701">
    <property type="component" value="Unassembled WGS sequence"/>
</dbReference>
<reference evidence="1" key="2">
    <citation type="journal article" date="2022" name="Microbiol. Resour. Announc.">
        <title>Metagenome Sequencing to Explore Phylogenomics of Terrestrial Cyanobacteria.</title>
        <authorList>
            <person name="Ward R.D."/>
            <person name="Stajich J.E."/>
            <person name="Johansen J.R."/>
            <person name="Huntemann M."/>
            <person name="Clum A."/>
            <person name="Foster B."/>
            <person name="Foster B."/>
            <person name="Roux S."/>
            <person name="Palaniappan K."/>
            <person name="Varghese N."/>
            <person name="Mukherjee S."/>
            <person name="Reddy T.B.K."/>
            <person name="Daum C."/>
            <person name="Copeland A."/>
            <person name="Chen I.A."/>
            <person name="Ivanova N.N."/>
            <person name="Kyrpides N.C."/>
            <person name="Shapiro N."/>
            <person name="Eloe-Fadrosh E.A."/>
            <person name="Pietrasiak N."/>
        </authorList>
    </citation>
    <scope>NUCLEOTIDE SEQUENCE</scope>
    <source>
        <strain evidence="1">GSE-NOS-MK-12-04C</strain>
    </source>
</reference>
<accession>A0A951UV04</accession>
<comment type="caution">
    <text evidence="1">The sequence shown here is derived from an EMBL/GenBank/DDBJ whole genome shotgun (WGS) entry which is preliminary data.</text>
</comment>
<reference evidence="1" key="1">
    <citation type="submission" date="2021-05" db="EMBL/GenBank/DDBJ databases">
        <authorList>
            <person name="Pietrasiak N."/>
            <person name="Ward R."/>
            <person name="Stajich J.E."/>
            <person name="Kurbessoian T."/>
        </authorList>
    </citation>
    <scope>NUCLEOTIDE SEQUENCE</scope>
    <source>
        <strain evidence="1">GSE-NOS-MK-12-04C</strain>
    </source>
</reference>
<sequence length="228" mass="25567">MFSRQELFEFFSNSYTPAQVVRALTELAKYDTSIDPEASEFPTEITEQLEGAFEITEAAVKEYRQIQESNLAQTQKMAVELASAKAQNLNPQIFNAMVEIVVEGAVSQAATLHQMQRAAFSGTMSHLNAQFLGEQRDLSVQQIEAMTKLLNEPEKLKQLLEEFDVKPIEQTELDLHTVINEETLDFDADEFLSEVATGKKPRIIPKTAKDTKALVKNLIKKASLRVAS</sequence>
<dbReference type="EMBL" id="JAHHGZ010000012">
    <property type="protein sequence ID" value="MBW4668400.1"/>
    <property type="molecule type" value="Genomic_DNA"/>
</dbReference>
<evidence type="ECO:0000313" key="2">
    <source>
        <dbReference type="Proteomes" id="UP000729701"/>
    </source>
</evidence>
<gene>
    <name evidence="1" type="ORF">KME60_13480</name>
</gene>
<proteinExistence type="predicted"/>
<evidence type="ECO:0000313" key="1">
    <source>
        <dbReference type="EMBL" id="MBW4668400.1"/>
    </source>
</evidence>
<organism evidence="1 2">
    <name type="scientific">Cyanomargarita calcarea GSE-NOS-MK-12-04C</name>
    <dbReference type="NCBI Taxonomy" id="2839659"/>
    <lineage>
        <taxon>Bacteria</taxon>
        <taxon>Bacillati</taxon>
        <taxon>Cyanobacteriota</taxon>
        <taxon>Cyanophyceae</taxon>
        <taxon>Nostocales</taxon>
        <taxon>Cyanomargaritaceae</taxon>
        <taxon>Cyanomargarita</taxon>
    </lineage>
</organism>
<dbReference type="AlphaFoldDB" id="A0A951UV04"/>
<protein>
    <submittedName>
        <fullName evidence="1">Uncharacterized protein</fullName>
    </submittedName>
</protein>